<evidence type="ECO:0000313" key="3">
    <source>
        <dbReference type="Proteomes" id="UP001176941"/>
    </source>
</evidence>
<proteinExistence type="predicted"/>
<gene>
    <name evidence="2" type="ORF">MRATA1EN1_LOCUS27309</name>
</gene>
<evidence type="ECO:0000313" key="2">
    <source>
        <dbReference type="EMBL" id="CAI9178347.1"/>
    </source>
</evidence>
<protein>
    <submittedName>
        <fullName evidence="2">Uncharacterized protein</fullName>
    </submittedName>
</protein>
<dbReference type="EMBL" id="OX459943">
    <property type="protein sequence ID" value="CAI9178347.1"/>
    <property type="molecule type" value="Genomic_DNA"/>
</dbReference>
<reference evidence="2" key="1">
    <citation type="submission" date="2023-04" db="EMBL/GenBank/DDBJ databases">
        <authorList>
            <consortium name="ELIXIR-Norway"/>
        </authorList>
    </citation>
    <scope>NUCLEOTIDE SEQUENCE [LARGE SCALE GENOMIC DNA]</scope>
</reference>
<accession>A0ABN9A024</accession>
<feature type="compositionally biased region" description="Basic and acidic residues" evidence="1">
    <location>
        <begin position="35"/>
        <end position="44"/>
    </location>
</feature>
<keyword evidence="3" id="KW-1185">Reference proteome</keyword>
<organism evidence="2 3">
    <name type="scientific">Rangifer tarandus platyrhynchus</name>
    <name type="common">Svalbard reindeer</name>
    <dbReference type="NCBI Taxonomy" id="3082113"/>
    <lineage>
        <taxon>Eukaryota</taxon>
        <taxon>Metazoa</taxon>
        <taxon>Chordata</taxon>
        <taxon>Craniata</taxon>
        <taxon>Vertebrata</taxon>
        <taxon>Euteleostomi</taxon>
        <taxon>Mammalia</taxon>
        <taxon>Eutheria</taxon>
        <taxon>Laurasiatheria</taxon>
        <taxon>Artiodactyla</taxon>
        <taxon>Ruminantia</taxon>
        <taxon>Pecora</taxon>
        <taxon>Cervidae</taxon>
        <taxon>Odocoileinae</taxon>
        <taxon>Rangifer</taxon>
    </lineage>
</organism>
<evidence type="ECO:0000256" key="1">
    <source>
        <dbReference type="SAM" id="MobiDB-lite"/>
    </source>
</evidence>
<sequence length="196" mass="20434">MLLRTPLRSQRCISCYREGARAHQPQHRSFTAMQRPERGEEKGTAHRPAGQQAGRPWVREPQAWPPRGAPPSGAPPRPLARGQRGWGAGARAHSPLRGESEGLLPPCPEGRGLTDAPTGEARPRLLQGPCAEARGAQGRQQPAGRASTAGEGSPFAMGREQTDPAPHRHPSPPGGGGTGPAPALWTGAPGLGGASP</sequence>
<dbReference type="Proteomes" id="UP001176941">
    <property type="component" value="Chromosome 7"/>
</dbReference>
<name>A0ABN9A024_RANTA</name>
<feature type="region of interest" description="Disordered" evidence="1">
    <location>
        <begin position="19"/>
        <end position="196"/>
    </location>
</feature>
<feature type="compositionally biased region" description="Pro residues" evidence="1">
    <location>
        <begin position="63"/>
        <end position="78"/>
    </location>
</feature>